<protein>
    <submittedName>
        <fullName evidence="3">Uncharacterized protein</fullName>
    </submittedName>
</protein>
<feature type="coiled-coil region" evidence="1">
    <location>
        <begin position="344"/>
        <end position="378"/>
    </location>
</feature>
<dbReference type="GeneID" id="9821304"/>
<feature type="region of interest" description="Disordered" evidence="2">
    <location>
        <begin position="447"/>
        <end position="506"/>
    </location>
</feature>
<dbReference type="AlphaFoldDB" id="A0A6A5HM96"/>
<comment type="caution">
    <text evidence="3">The sequence shown here is derived from an EMBL/GenBank/DDBJ whole genome shotgun (WGS) entry which is preliminary data.</text>
</comment>
<dbReference type="RefSeq" id="XP_053591188.1">
    <property type="nucleotide sequence ID" value="XM_053722543.1"/>
</dbReference>
<accession>A0A6A5HM96</accession>
<reference evidence="3 4" key="1">
    <citation type="submission" date="2019-12" db="EMBL/GenBank/DDBJ databases">
        <title>Chromosome-level assembly of the Caenorhabditis remanei genome.</title>
        <authorList>
            <person name="Teterina A.A."/>
            <person name="Willis J.H."/>
            <person name="Phillips P.C."/>
        </authorList>
    </citation>
    <scope>NUCLEOTIDE SEQUENCE [LARGE SCALE GENOMIC DNA]</scope>
    <source>
        <strain evidence="3 4">PX506</strain>
        <tissue evidence="3">Whole organism</tissue>
    </source>
</reference>
<feature type="compositionally biased region" description="Acidic residues" evidence="2">
    <location>
        <begin position="450"/>
        <end position="461"/>
    </location>
</feature>
<evidence type="ECO:0000313" key="3">
    <source>
        <dbReference type="EMBL" id="KAF1768709.1"/>
    </source>
</evidence>
<feature type="region of interest" description="Disordered" evidence="2">
    <location>
        <begin position="178"/>
        <end position="221"/>
    </location>
</feature>
<sequence length="506" mass="58969">MGSSAMPAFADVLSMVASIPDECHQRRVTHWAKEKYKVEGELEEKVERLEKTLANRDFKVKNLEQDIHNPGKTRNRVRLEIELDSGNFDMNAKLLQNVQVAYNTIKKDFSTSEKKVRILEGQIEAMEKDILEKNQAIKAILSESDDLQKQLEDSEKKNVFYEKEITKLLDEKEQLLEAAKKEEESSDESSDDSDDDSSEDSDDDSESSDESEDSDDDDDDQTRFVAAATLLRRMESTIEKLEASEEKVKKLTEELESVKKEQQEMETAFTDRHTKLAELATDSQAKYEKCEQSKKEMHLQWSKKLDAERLLKEKALKDVSSATRTIDYMKKIMHAENTKFQSMIDEAEKKQLSITEELKVTRDQKLALERKFKKLDDDYKAKRATIAEKDLLLFIQRNTLKELRESERNQCDQRLASQDKLVAQMEKTFELQEEIKKLNDKIENLGVENIESEDEEEEEVKEEVKEEKEQKEEDKEQEVEEKKVVDEEEYNSDSSFEPIDEADLYD</sequence>
<dbReference type="EMBL" id="WUAV01000001">
    <property type="protein sequence ID" value="KAF1768709.1"/>
    <property type="molecule type" value="Genomic_DNA"/>
</dbReference>
<evidence type="ECO:0000256" key="1">
    <source>
        <dbReference type="SAM" id="Coils"/>
    </source>
</evidence>
<name>A0A6A5HM96_CAERE</name>
<evidence type="ECO:0000313" key="4">
    <source>
        <dbReference type="Proteomes" id="UP000483820"/>
    </source>
</evidence>
<feature type="coiled-coil region" evidence="1">
    <location>
        <begin position="32"/>
        <end position="66"/>
    </location>
</feature>
<evidence type="ECO:0000256" key="2">
    <source>
        <dbReference type="SAM" id="MobiDB-lite"/>
    </source>
</evidence>
<feature type="compositionally biased region" description="Acidic residues" evidence="2">
    <location>
        <begin position="184"/>
        <end position="220"/>
    </location>
</feature>
<feature type="compositionally biased region" description="Basic and acidic residues" evidence="2">
    <location>
        <begin position="462"/>
        <end position="485"/>
    </location>
</feature>
<dbReference type="Proteomes" id="UP000483820">
    <property type="component" value="Chromosome I"/>
</dbReference>
<feature type="coiled-coil region" evidence="1">
    <location>
        <begin position="227"/>
        <end position="268"/>
    </location>
</feature>
<gene>
    <name evidence="3" type="ORF">GCK72_000522</name>
</gene>
<proteinExistence type="predicted"/>
<dbReference type="KEGG" id="crq:GCK72_000522"/>
<keyword evidence="1" id="KW-0175">Coiled coil</keyword>
<organism evidence="3 4">
    <name type="scientific">Caenorhabditis remanei</name>
    <name type="common">Caenorhabditis vulgaris</name>
    <dbReference type="NCBI Taxonomy" id="31234"/>
    <lineage>
        <taxon>Eukaryota</taxon>
        <taxon>Metazoa</taxon>
        <taxon>Ecdysozoa</taxon>
        <taxon>Nematoda</taxon>
        <taxon>Chromadorea</taxon>
        <taxon>Rhabditida</taxon>
        <taxon>Rhabditina</taxon>
        <taxon>Rhabditomorpha</taxon>
        <taxon>Rhabditoidea</taxon>
        <taxon>Rhabditidae</taxon>
        <taxon>Peloderinae</taxon>
        <taxon>Caenorhabditis</taxon>
    </lineage>
</organism>
<dbReference type="CTD" id="9821304"/>